<dbReference type="EMBL" id="MK071981">
    <property type="protein sequence ID" value="AYV75756.1"/>
    <property type="molecule type" value="Genomic_DNA"/>
</dbReference>
<name>A0A3G4ZLP2_9VIRU</name>
<reference evidence="3" key="1">
    <citation type="submission" date="2018-10" db="EMBL/GenBank/DDBJ databases">
        <title>Hidden diversity of soil giant viruses.</title>
        <authorList>
            <person name="Schulz F."/>
            <person name="Alteio L."/>
            <person name="Goudeau D."/>
            <person name="Ryan E.M."/>
            <person name="Malmstrom R.R."/>
            <person name="Blanchard J."/>
            <person name="Woyke T."/>
        </authorList>
    </citation>
    <scope>NUCLEOTIDE SEQUENCE</scope>
    <source>
        <strain evidence="3">TEV1</strain>
    </source>
</reference>
<organism evidence="3">
    <name type="scientific">Terrestrivirus sp</name>
    <dbReference type="NCBI Taxonomy" id="2487775"/>
    <lineage>
        <taxon>Viruses</taxon>
        <taxon>Varidnaviria</taxon>
        <taxon>Bamfordvirae</taxon>
        <taxon>Nucleocytoviricota</taxon>
        <taxon>Megaviricetes</taxon>
        <taxon>Imitervirales</taxon>
        <taxon>Mimiviridae</taxon>
        <taxon>Klosneuvirinae</taxon>
    </lineage>
</organism>
<evidence type="ECO:0000256" key="1">
    <source>
        <dbReference type="SAM" id="Phobius"/>
    </source>
</evidence>
<feature type="domain" description="Minor capsid protein P9 transmembrane helices" evidence="2">
    <location>
        <begin position="32"/>
        <end position="99"/>
    </location>
</feature>
<keyword evidence="1" id="KW-1133">Transmembrane helix</keyword>
<evidence type="ECO:0000313" key="3">
    <source>
        <dbReference type="EMBL" id="AYV75756.1"/>
    </source>
</evidence>
<dbReference type="Pfam" id="PF19066">
    <property type="entry name" value="P9_TM"/>
    <property type="match status" value="1"/>
</dbReference>
<sequence>MSYNNNSNNMDNIKNTSNIYNTRVQTNPRYVFWLDDPKILFTNGNYSQIIPTVSMTKIEQLNAVTRLSIYFIIFCLLFGLGATWICLAISVIVFIIILYNIYVLDPEGKYKELVNQREIYKEDFSIENEIANYNKEPDYSIESGQYDSNGELVLGKEYDIYTNVDKDLMYTLDELVDYEQATCKRPTADNPYMNPTLKEYDTFDPPAACNADDDEIKELAAEQFNQNLYVNWDDLYNIKNSQRQFYTIPMPAIPNDQEGLANWLYKTELTCKEDQSQCLRVEHLRFKRHI</sequence>
<gene>
    <name evidence="3" type="ORF">Terrestrivirus3_25</name>
</gene>
<proteinExistence type="predicted"/>
<accession>A0A3G4ZLP2</accession>
<dbReference type="InterPro" id="IPR043915">
    <property type="entry name" value="P9_TM"/>
</dbReference>
<protein>
    <recommendedName>
        <fullName evidence="2">Minor capsid protein P9 transmembrane helices domain-containing protein</fullName>
    </recommendedName>
</protein>
<keyword evidence="1" id="KW-0812">Transmembrane</keyword>
<evidence type="ECO:0000259" key="2">
    <source>
        <dbReference type="Pfam" id="PF19066"/>
    </source>
</evidence>
<keyword evidence="1" id="KW-0472">Membrane</keyword>
<feature type="transmembrane region" description="Helical" evidence="1">
    <location>
        <begin position="69"/>
        <end position="102"/>
    </location>
</feature>